<keyword evidence="4" id="KW-0175">Coiled coil</keyword>
<dbReference type="EMBL" id="LR796829">
    <property type="protein sequence ID" value="CAB4168662.1"/>
    <property type="molecule type" value="Genomic_DNA"/>
</dbReference>
<evidence type="ECO:0000256" key="3">
    <source>
        <dbReference type="ARBA" id="ARBA00022801"/>
    </source>
</evidence>
<dbReference type="SUPFAM" id="SSF52096">
    <property type="entry name" value="ClpP/crotonase"/>
    <property type="match status" value="1"/>
</dbReference>
<proteinExistence type="inferred from homology"/>
<evidence type="ECO:0000313" key="6">
    <source>
        <dbReference type="EMBL" id="CAB4168662.1"/>
    </source>
</evidence>
<evidence type="ECO:0000256" key="1">
    <source>
        <dbReference type="ARBA" id="ARBA00007039"/>
    </source>
</evidence>
<dbReference type="GO" id="GO:0006515">
    <property type="term" value="P:protein quality control for misfolded or incompletely synthesized proteins"/>
    <property type="evidence" value="ECO:0007669"/>
    <property type="project" value="TreeGrafter"/>
</dbReference>
<dbReference type="InterPro" id="IPR029045">
    <property type="entry name" value="ClpP/crotonase-like_dom_sf"/>
</dbReference>
<sequence>MVHAPDTYLSYVIDPNVDEPVMLIDRHIGWDDEEGPGIDGSQFVRELMALDQMGKKSIKIWINSVGGIVMDGYSIYNAILKTKTKVDTVCIGIAASIAAVIFQAGRKRVMNEYGLLMYHNPYGGSSEELKKMRTSIATMIAGRTGKSNDEILKLMDKTTWITAAEALTTGFCDEMDASAEFNKGRTKQGDMTDTKAMWRSGQTILNSIIQKPKNKQQMTKIANKLGLIADANEESILAAIASIENKKNDMEDKMKKAEDKYNEAQEECDKLKAEMVELKDQAKKAEDEAKKSENGRALVNAQNMIEGFVKSGKIKNEAAAEWIDLAVADLAKAKNMLEKLPTNGKAATIADGNQGQLATEQELSMGAAKAMLDIRNRVNL</sequence>
<evidence type="ECO:0000256" key="4">
    <source>
        <dbReference type="SAM" id="Coils"/>
    </source>
</evidence>
<accession>A0A6J5LQK1</accession>
<organism evidence="5">
    <name type="scientific">uncultured Caudovirales phage</name>
    <dbReference type="NCBI Taxonomy" id="2100421"/>
    <lineage>
        <taxon>Viruses</taxon>
        <taxon>Duplodnaviria</taxon>
        <taxon>Heunggongvirae</taxon>
        <taxon>Uroviricota</taxon>
        <taxon>Caudoviricetes</taxon>
        <taxon>Peduoviridae</taxon>
        <taxon>Maltschvirus</taxon>
        <taxon>Maltschvirus maltsch</taxon>
    </lineage>
</organism>
<keyword evidence="3" id="KW-0378">Hydrolase</keyword>
<dbReference type="InterPro" id="IPR023562">
    <property type="entry name" value="ClpP/TepA"/>
</dbReference>
<dbReference type="GO" id="GO:0009368">
    <property type="term" value="C:endopeptidase Clp complex"/>
    <property type="evidence" value="ECO:0007669"/>
    <property type="project" value="TreeGrafter"/>
</dbReference>
<feature type="coiled-coil region" evidence="4">
    <location>
        <begin position="240"/>
        <end position="295"/>
    </location>
</feature>
<keyword evidence="2" id="KW-0963">Cytoplasm</keyword>
<dbReference type="PRINTS" id="PR00127">
    <property type="entry name" value="CLPPROTEASEP"/>
</dbReference>
<name>A0A6J5LQK1_9CAUD</name>
<dbReference type="PANTHER" id="PTHR10381:SF70">
    <property type="entry name" value="ATP-DEPENDENT CLP PROTEASE PROTEOLYTIC SUBUNIT"/>
    <property type="match status" value="1"/>
</dbReference>
<evidence type="ECO:0000313" key="5">
    <source>
        <dbReference type="EMBL" id="CAB4136052.1"/>
    </source>
</evidence>
<comment type="similarity">
    <text evidence="1">Belongs to the peptidase S14 family.</text>
</comment>
<reference evidence="5" key="1">
    <citation type="submission" date="2020-04" db="EMBL/GenBank/DDBJ databases">
        <authorList>
            <person name="Chiriac C."/>
            <person name="Salcher M."/>
            <person name="Ghai R."/>
            <person name="Kavagutti S V."/>
        </authorList>
    </citation>
    <scope>NUCLEOTIDE SEQUENCE</scope>
</reference>
<gene>
    <name evidence="5" type="ORF">UFOVP302_14</name>
    <name evidence="6" type="ORF">UFOVP579_14</name>
</gene>
<protein>
    <submittedName>
        <fullName evidence="5">S14_ClpP_1 domain containing protein</fullName>
    </submittedName>
</protein>
<dbReference type="GO" id="GO:0004252">
    <property type="term" value="F:serine-type endopeptidase activity"/>
    <property type="evidence" value="ECO:0007669"/>
    <property type="project" value="InterPro"/>
</dbReference>
<dbReference type="CDD" id="cd07016">
    <property type="entry name" value="S14_ClpP_1"/>
    <property type="match status" value="1"/>
</dbReference>
<dbReference type="GO" id="GO:0004176">
    <property type="term" value="F:ATP-dependent peptidase activity"/>
    <property type="evidence" value="ECO:0007669"/>
    <property type="project" value="InterPro"/>
</dbReference>
<dbReference type="Gene3D" id="3.90.226.10">
    <property type="entry name" value="2-enoyl-CoA Hydratase, Chain A, domain 1"/>
    <property type="match status" value="1"/>
</dbReference>
<dbReference type="PANTHER" id="PTHR10381">
    <property type="entry name" value="ATP-DEPENDENT CLP PROTEASE PROTEOLYTIC SUBUNIT"/>
    <property type="match status" value="1"/>
</dbReference>
<dbReference type="Pfam" id="PF00574">
    <property type="entry name" value="CLP_protease"/>
    <property type="match status" value="1"/>
</dbReference>
<dbReference type="InterPro" id="IPR001907">
    <property type="entry name" value="ClpP"/>
</dbReference>
<dbReference type="EMBL" id="LR796316">
    <property type="protein sequence ID" value="CAB4136052.1"/>
    <property type="molecule type" value="Genomic_DNA"/>
</dbReference>
<dbReference type="Pfam" id="PF10123">
    <property type="entry name" value="Mu-like_Pro"/>
    <property type="match status" value="1"/>
</dbReference>
<dbReference type="InterPro" id="IPR012106">
    <property type="entry name" value="Phage_Mu_Gp1"/>
</dbReference>
<dbReference type="GO" id="GO:0051117">
    <property type="term" value="F:ATPase binding"/>
    <property type="evidence" value="ECO:0007669"/>
    <property type="project" value="TreeGrafter"/>
</dbReference>
<evidence type="ECO:0000256" key="2">
    <source>
        <dbReference type="ARBA" id="ARBA00022490"/>
    </source>
</evidence>